<sequence>MVTGSIDPGNATQAWRFDAAAGDRVAFDFLSASDADMQWRLISPAGDQLFSSFFGSDVAERTLTQAGSYTLLVEGRRHHQSPNGYSFQVLPRGNTLAERISGIDDSFDGASLASHWGCPRAPAP</sequence>
<protein>
    <recommendedName>
        <fullName evidence="3">Peptidase C-terminal archaeal/bacterial domain-containing protein</fullName>
    </recommendedName>
</protein>
<evidence type="ECO:0000313" key="1">
    <source>
        <dbReference type="EMBL" id="NNU43753.1"/>
    </source>
</evidence>
<dbReference type="RefSeq" id="WP_171559560.1">
    <property type="nucleotide sequence ID" value="NZ_JABFCS010000001.1"/>
</dbReference>
<reference evidence="1 2" key="1">
    <citation type="submission" date="2020-05" db="EMBL/GenBank/DDBJ databases">
        <authorList>
            <person name="Khan S.A."/>
            <person name="Jeon C.O."/>
            <person name="Chun B.H."/>
        </authorList>
    </citation>
    <scope>NUCLEOTIDE SEQUENCE [LARGE SCALE GENOMIC DNA]</scope>
    <source>
        <strain evidence="1 2">B156</strain>
    </source>
</reference>
<proteinExistence type="predicted"/>
<dbReference type="EMBL" id="JABFCS010000001">
    <property type="protein sequence ID" value="NNU43753.1"/>
    <property type="molecule type" value="Genomic_DNA"/>
</dbReference>
<evidence type="ECO:0000313" key="2">
    <source>
        <dbReference type="Proteomes" id="UP000552954"/>
    </source>
</evidence>
<name>A0A849KI60_9BURK</name>
<accession>A0A849KI60</accession>
<gene>
    <name evidence="1" type="ORF">HK415_12185</name>
</gene>
<dbReference type="Gene3D" id="2.60.120.380">
    <property type="match status" value="1"/>
</dbReference>
<dbReference type="Proteomes" id="UP000552954">
    <property type="component" value="Unassembled WGS sequence"/>
</dbReference>
<organism evidence="1 2">
    <name type="scientific">Ramlibacter montanisoli</name>
    <dbReference type="NCBI Taxonomy" id="2732512"/>
    <lineage>
        <taxon>Bacteria</taxon>
        <taxon>Pseudomonadati</taxon>
        <taxon>Pseudomonadota</taxon>
        <taxon>Betaproteobacteria</taxon>
        <taxon>Burkholderiales</taxon>
        <taxon>Comamonadaceae</taxon>
        <taxon>Ramlibacter</taxon>
    </lineage>
</organism>
<comment type="caution">
    <text evidence="1">The sequence shown here is derived from an EMBL/GenBank/DDBJ whole genome shotgun (WGS) entry which is preliminary data.</text>
</comment>
<keyword evidence="2" id="KW-1185">Reference proteome</keyword>
<dbReference type="AlphaFoldDB" id="A0A849KI60"/>
<evidence type="ECO:0008006" key="3">
    <source>
        <dbReference type="Google" id="ProtNLM"/>
    </source>
</evidence>
<reference evidence="1 2" key="2">
    <citation type="submission" date="2020-06" db="EMBL/GenBank/DDBJ databases">
        <title>Ramlibacter rhizophilus sp. nov., isolated from rhizosphere soil of national flower Mugunghwa from South Korea.</title>
        <authorList>
            <person name="Zheng-Fei Y."/>
            <person name="Huan T."/>
        </authorList>
    </citation>
    <scope>NUCLEOTIDE SEQUENCE [LARGE SCALE GENOMIC DNA]</scope>
    <source>
        <strain evidence="1 2">B156</strain>
    </source>
</reference>